<dbReference type="Pfam" id="PF05730">
    <property type="entry name" value="CFEM"/>
    <property type="match status" value="1"/>
</dbReference>
<evidence type="ECO:0000256" key="1">
    <source>
        <dbReference type="ARBA" id="ARBA00004613"/>
    </source>
</evidence>
<dbReference type="OrthoDB" id="3065412at2759"/>
<keyword evidence="4" id="KW-1015">Disulfide bond</keyword>
<evidence type="ECO:0000256" key="3">
    <source>
        <dbReference type="ARBA" id="ARBA00022729"/>
    </source>
</evidence>
<feature type="signal peptide" evidence="6">
    <location>
        <begin position="1"/>
        <end position="19"/>
    </location>
</feature>
<feature type="region of interest" description="Disordered" evidence="5">
    <location>
        <begin position="102"/>
        <end position="131"/>
    </location>
</feature>
<organism evidence="8 9">
    <name type="scientific">Cyclocybe aegerita</name>
    <name type="common">Black poplar mushroom</name>
    <name type="synonym">Agrocybe aegerita</name>
    <dbReference type="NCBI Taxonomy" id="1973307"/>
    <lineage>
        <taxon>Eukaryota</taxon>
        <taxon>Fungi</taxon>
        <taxon>Dikarya</taxon>
        <taxon>Basidiomycota</taxon>
        <taxon>Agaricomycotina</taxon>
        <taxon>Agaricomycetes</taxon>
        <taxon>Agaricomycetidae</taxon>
        <taxon>Agaricales</taxon>
        <taxon>Agaricineae</taxon>
        <taxon>Bolbitiaceae</taxon>
        <taxon>Cyclocybe</taxon>
    </lineage>
</organism>
<dbReference type="EMBL" id="CACVBS010000039">
    <property type="protein sequence ID" value="CAA7263322.1"/>
    <property type="molecule type" value="Genomic_DNA"/>
</dbReference>
<evidence type="ECO:0000259" key="7">
    <source>
        <dbReference type="PROSITE" id="PS52012"/>
    </source>
</evidence>
<evidence type="ECO:0000256" key="4">
    <source>
        <dbReference type="ARBA" id="ARBA00023157"/>
    </source>
</evidence>
<sequence length="153" mass="15205">MRFSTFAFTLFGAAASASASLIARQDAIPNCMLPCLASADFGGCVQTDNVCLCNNRAFVDSTTSCVLASCSGEDLQNALAFSVELCLRVGVTLTSAAPTSTDADTATATATSPANPTTTDTAAPAQTSTDGAMSHGANTLAGLAAVGIIALAL</sequence>
<keyword evidence="3 6" id="KW-0732">Signal</keyword>
<comment type="caution">
    <text evidence="8">The sequence shown here is derived from an EMBL/GenBank/DDBJ whole genome shotgun (WGS) entry which is preliminary data.</text>
</comment>
<evidence type="ECO:0000313" key="9">
    <source>
        <dbReference type="Proteomes" id="UP000467700"/>
    </source>
</evidence>
<reference evidence="8 9" key="1">
    <citation type="submission" date="2020-01" db="EMBL/GenBank/DDBJ databases">
        <authorList>
            <person name="Gupta K D."/>
        </authorList>
    </citation>
    <scope>NUCLEOTIDE SEQUENCE [LARGE SCALE GENOMIC DNA]</scope>
</reference>
<protein>
    <recommendedName>
        <fullName evidence="7">CFEM domain-containing protein</fullName>
    </recommendedName>
</protein>
<feature type="compositionally biased region" description="Low complexity" evidence="5">
    <location>
        <begin position="102"/>
        <end position="130"/>
    </location>
</feature>
<dbReference type="GO" id="GO:0005576">
    <property type="term" value="C:extracellular region"/>
    <property type="evidence" value="ECO:0007669"/>
    <property type="project" value="UniProtKB-SubCell"/>
</dbReference>
<feature type="domain" description="CFEM" evidence="7">
    <location>
        <begin position="1"/>
        <end position="113"/>
    </location>
</feature>
<evidence type="ECO:0000256" key="2">
    <source>
        <dbReference type="ARBA" id="ARBA00022525"/>
    </source>
</evidence>
<keyword evidence="2" id="KW-0964">Secreted</keyword>
<evidence type="ECO:0000256" key="6">
    <source>
        <dbReference type="SAM" id="SignalP"/>
    </source>
</evidence>
<evidence type="ECO:0000313" key="8">
    <source>
        <dbReference type="EMBL" id="CAA7263322.1"/>
    </source>
</evidence>
<dbReference type="AlphaFoldDB" id="A0A8S0WR12"/>
<name>A0A8S0WR12_CYCAE</name>
<dbReference type="Proteomes" id="UP000467700">
    <property type="component" value="Unassembled WGS sequence"/>
</dbReference>
<evidence type="ECO:0000256" key="5">
    <source>
        <dbReference type="SAM" id="MobiDB-lite"/>
    </source>
</evidence>
<dbReference type="InterPro" id="IPR008427">
    <property type="entry name" value="Extracellular_membr_CFEM_dom"/>
</dbReference>
<comment type="subcellular location">
    <subcellularLocation>
        <location evidence="1">Secreted</location>
    </subcellularLocation>
</comment>
<gene>
    <name evidence="8" type="ORF">AAE3_LOCUS5628</name>
</gene>
<dbReference type="PROSITE" id="PS52012">
    <property type="entry name" value="CFEM"/>
    <property type="match status" value="1"/>
</dbReference>
<proteinExistence type="predicted"/>
<accession>A0A8S0WR12</accession>
<keyword evidence="9" id="KW-1185">Reference proteome</keyword>
<feature type="chain" id="PRO_5035786190" description="CFEM domain-containing protein" evidence="6">
    <location>
        <begin position="20"/>
        <end position="153"/>
    </location>
</feature>